<protein>
    <submittedName>
        <fullName evidence="11">Amino acid transporter transmembrane</fullName>
    </submittedName>
</protein>
<feature type="transmembrane region" description="Helical" evidence="9">
    <location>
        <begin position="147"/>
        <end position="169"/>
    </location>
</feature>
<sequence length="663" mass="73178">MNTIDADVEIHSDGEMIVAEESIVQNFDERSMATELTEKSQVDEAVEDPEESFNMLANESIVVVPAEHETEDFTAELISKEPDEVHYEPEIDAETDLPATHSLSFAEPVTEEGSVATGDLIASKLEEHIAASNSANYSKEDLGEAGIFSSIFNIANTILGAGTVTLPYAFKSAGIFMGLVLIIASYLVMLFSMRILVRACHRLAPRVYSYRGLAIKCFGGWAGPVIEIMIACLTTGFLIAYTIIIGDYVSALAEDYLPFASFLHSPFVIRVLMLTFVIFPLCCLKSMRLLSFTSGIAVACVLFTSVFVAFSFLFSLGQGNAAVLKNDVTWFKFDLSAFMAISLYSTAFAAHFTLPSIYQELKKKELSLLSPAETPALESPGAQLGALRFIKPDEPTVVRRVTKEDYPEVTAEEGRSSSDTSEHVSYERNNSIELGSKSPLGRSRANSTSELNPAARSRRQKMRRIIKSGSDKDWRRMWSSLFLGLSICMLVYCVVGICGYLEFGDSGTKDNILMSFDSGNVARDMAIAAMSAVIMFSLPLVHFATRQSTLNAIWCVVRRKPYSFGWPSHIICAICWLAVCLAVATVLPSVSIVFNVMFSVFGTLVYFFMPGLFYIKFRMSFTDKDEGRTTWRSQLKDKTAWAAVVLMLISLPLGVISFISTFI</sequence>
<feature type="transmembrane region" description="Helical" evidence="9">
    <location>
        <begin position="264"/>
        <end position="284"/>
    </location>
</feature>
<feature type="transmembrane region" description="Helical" evidence="9">
    <location>
        <begin position="566"/>
        <end position="586"/>
    </location>
</feature>
<feature type="transmembrane region" description="Helical" evidence="9">
    <location>
        <begin position="218"/>
        <end position="244"/>
    </location>
</feature>
<evidence type="ECO:0000256" key="9">
    <source>
        <dbReference type="SAM" id="Phobius"/>
    </source>
</evidence>
<keyword evidence="5" id="KW-0029">Amino-acid transport</keyword>
<dbReference type="PANTHER" id="PTHR22950">
    <property type="entry name" value="AMINO ACID TRANSPORTER"/>
    <property type="match status" value="1"/>
</dbReference>
<evidence type="ECO:0000256" key="8">
    <source>
        <dbReference type="SAM" id="MobiDB-lite"/>
    </source>
</evidence>
<dbReference type="GO" id="GO:0015179">
    <property type="term" value="F:L-amino acid transmembrane transporter activity"/>
    <property type="evidence" value="ECO:0007669"/>
    <property type="project" value="TreeGrafter"/>
</dbReference>
<feature type="transmembrane region" description="Helical" evidence="9">
    <location>
        <begin position="640"/>
        <end position="662"/>
    </location>
</feature>
<evidence type="ECO:0000256" key="3">
    <source>
        <dbReference type="ARBA" id="ARBA00022448"/>
    </source>
</evidence>
<evidence type="ECO:0000256" key="2">
    <source>
        <dbReference type="ARBA" id="ARBA00008066"/>
    </source>
</evidence>
<organism evidence="11 12">
    <name type="scientific">Carpediemonas membranifera</name>
    <dbReference type="NCBI Taxonomy" id="201153"/>
    <lineage>
        <taxon>Eukaryota</taxon>
        <taxon>Metamonada</taxon>
        <taxon>Carpediemonas-like organisms</taxon>
        <taxon>Carpediemonas</taxon>
    </lineage>
</organism>
<dbReference type="Pfam" id="PF01490">
    <property type="entry name" value="Aa_trans"/>
    <property type="match status" value="2"/>
</dbReference>
<dbReference type="PANTHER" id="PTHR22950:SF458">
    <property type="entry name" value="SODIUM-COUPLED NEUTRAL AMINO ACID TRANSPORTER 11-RELATED"/>
    <property type="match status" value="1"/>
</dbReference>
<comment type="similarity">
    <text evidence="2">Belongs to the amino acid/polyamine transporter 2 family.</text>
</comment>
<gene>
    <name evidence="11" type="ORF">J8273_5325</name>
</gene>
<evidence type="ECO:0000259" key="10">
    <source>
        <dbReference type="Pfam" id="PF01490"/>
    </source>
</evidence>
<keyword evidence="12" id="KW-1185">Reference proteome</keyword>
<feature type="transmembrane region" description="Helical" evidence="9">
    <location>
        <begin position="335"/>
        <end position="354"/>
    </location>
</feature>
<keyword evidence="6 9" id="KW-1133">Transmembrane helix</keyword>
<feature type="transmembrane region" description="Helical" evidence="9">
    <location>
        <begin position="525"/>
        <end position="545"/>
    </location>
</feature>
<feature type="region of interest" description="Disordered" evidence="8">
    <location>
        <begin position="402"/>
        <end position="460"/>
    </location>
</feature>
<evidence type="ECO:0000256" key="6">
    <source>
        <dbReference type="ARBA" id="ARBA00022989"/>
    </source>
</evidence>
<evidence type="ECO:0000313" key="11">
    <source>
        <dbReference type="EMBL" id="KAG9392335.1"/>
    </source>
</evidence>
<proteinExistence type="inferred from homology"/>
<comment type="caution">
    <text evidence="11">The sequence shown here is derived from an EMBL/GenBank/DDBJ whole genome shotgun (WGS) entry which is preliminary data.</text>
</comment>
<evidence type="ECO:0000313" key="12">
    <source>
        <dbReference type="Proteomes" id="UP000717585"/>
    </source>
</evidence>
<feature type="transmembrane region" description="Helical" evidence="9">
    <location>
        <begin position="175"/>
        <end position="197"/>
    </location>
</feature>
<evidence type="ECO:0000256" key="1">
    <source>
        <dbReference type="ARBA" id="ARBA00004141"/>
    </source>
</evidence>
<keyword evidence="4 9" id="KW-0812">Transmembrane</keyword>
<accession>A0A8J6E8S6</accession>
<feature type="transmembrane region" description="Helical" evidence="9">
    <location>
        <begin position="296"/>
        <end position="315"/>
    </location>
</feature>
<keyword evidence="7 9" id="KW-0472">Membrane</keyword>
<dbReference type="Proteomes" id="UP000717585">
    <property type="component" value="Unassembled WGS sequence"/>
</dbReference>
<feature type="compositionally biased region" description="Basic and acidic residues" evidence="8">
    <location>
        <begin position="402"/>
        <end position="426"/>
    </location>
</feature>
<evidence type="ECO:0000256" key="5">
    <source>
        <dbReference type="ARBA" id="ARBA00022970"/>
    </source>
</evidence>
<name>A0A8J6E8S6_9EUKA</name>
<comment type="subcellular location">
    <subcellularLocation>
        <location evidence="1">Membrane</location>
        <topology evidence="1">Multi-pass membrane protein</topology>
    </subcellularLocation>
</comment>
<dbReference type="OrthoDB" id="28208at2759"/>
<keyword evidence="3" id="KW-0813">Transport</keyword>
<feature type="transmembrane region" description="Helical" evidence="9">
    <location>
        <begin position="592"/>
        <end position="615"/>
    </location>
</feature>
<dbReference type="InterPro" id="IPR013057">
    <property type="entry name" value="AA_transpt_TM"/>
</dbReference>
<feature type="domain" description="Amino acid transporter transmembrane" evidence="10">
    <location>
        <begin position="474"/>
        <end position="654"/>
    </location>
</feature>
<dbReference type="AlphaFoldDB" id="A0A8J6E8S6"/>
<feature type="domain" description="Amino acid transporter transmembrane" evidence="10">
    <location>
        <begin position="145"/>
        <end position="364"/>
    </location>
</feature>
<reference evidence="11" key="1">
    <citation type="submission" date="2021-05" db="EMBL/GenBank/DDBJ databases">
        <title>A free-living protist that lacks canonical eukaryotic 1 DNA replication and segregation systems.</title>
        <authorList>
            <person name="Salas-Leiva D.E."/>
            <person name="Tromer E.C."/>
            <person name="Curtis B.A."/>
            <person name="Jerlstrom-Hultqvist J."/>
            <person name="Kolisko M."/>
            <person name="Yi Z."/>
            <person name="Salas-Leiva J.S."/>
            <person name="Gallot-Lavallee L."/>
            <person name="Kops G.J.P.L."/>
            <person name="Archibald J.M."/>
            <person name="Simpson A.G.B."/>
            <person name="Roger A.J."/>
        </authorList>
    </citation>
    <scope>NUCLEOTIDE SEQUENCE</scope>
    <source>
        <strain evidence="11">BICM</strain>
    </source>
</reference>
<dbReference type="GO" id="GO:0016020">
    <property type="term" value="C:membrane"/>
    <property type="evidence" value="ECO:0007669"/>
    <property type="project" value="UniProtKB-SubCell"/>
</dbReference>
<dbReference type="EMBL" id="JAHDYR010000038">
    <property type="protein sequence ID" value="KAG9392335.1"/>
    <property type="molecule type" value="Genomic_DNA"/>
</dbReference>
<feature type="transmembrane region" description="Helical" evidence="9">
    <location>
        <begin position="481"/>
        <end position="503"/>
    </location>
</feature>
<evidence type="ECO:0000256" key="4">
    <source>
        <dbReference type="ARBA" id="ARBA00022692"/>
    </source>
</evidence>
<evidence type="ECO:0000256" key="7">
    <source>
        <dbReference type="ARBA" id="ARBA00023136"/>
    </source>
</evidence>